<evidence type="ECO:0000313" key="1">
    <source>
        <dbReference type="EMBL" id="CAD8167845.1"/>
    </source>
</evidence>
<dbReference type="Proteomes" id="UP000689195">
    <property type="component" value="Unassembled WGS sequence"/>
</dbReference>
<gene>
    <name evidence="1" type="ORF">PPENT_87.1.T0480030</name>
</gene>
<reference evidence="1" key="1">
    <citation type="submission" date="2021-01" db="EMBL/GenBank/DDBJ databases">
        <authorList>
            <consortium name="Genoscope - CEA"/>
            <person name="William W."/>
        </authorList>
    </citation>
    <scope>NUCLEOTIDE SEQUENCE</scope>
</reference>
<protein>
    <submittedName>
        <fullName evidence="1">Uncharacterized protein</fullName>
    </submittedName>
</protein>
<evidence type="ECO:0000313" key="2">
    <source>
        <dbReference type="Proteomes" id="UP000689195"/>
    </source>
</evidence>
<accession>A0A8S1UTI0</accession>
<dbReference type="AlphaFoldDB" id="A0A8S1UTI0"/>
<organism evidence="1 2">
    <name type="scientific">Paramecium pentaurelia</name>
    <dbReference type="NCBI Taxonomy" id="43138"/>
    <lineage>
        <taxon>Eukaryota</taxon>
        <taxon>Sar</taxon>
        <taxon>Alveolata</taxon>
        <taxon>Ciliophora</taxon>
        <taxon>Intramacronucleata</taxon>
        <taxon>Oligohymenophorea</taxon>
        <taxon>Peniculida</taxon>
        <taxon>Parameciidae</taxon>
        <taxon>Paramecium</taxon>
    </lineage>
</organism>
<name>A0A8S1UTI0_9CILI</name>
<keyword evidence="2" id="KW-1185">Reference proteome</keyword>
<proteinExistence type="predicted"/>
<comment type="caution">
    <text evidence="1">The sequence shown here is derived from an EMBL/GenBank/DDBJ whole genome shotgun (WGS) entry which is preliminary data.</text>
</comment>
<dbReference type="EMBL" id="CAJJDO010000048">
    <property type="protein sequence ID" value="CAD8167845.1"/>
    <property type="molecule type" value="Genomic_DNA"/>
</dbReference>
<sequence length="131" mass="15305">MSNIIQFQKLLFVTTFLFYGVLTNKYKKISLNNSQRKTKGIYISPFWLDQLQYTVEHSSSIDSNLQPLCLSSFPHRLFLEKLLAPMMHKSFCPHSDPYRADFKASNKDCIFDLDLLFIPVPDDSRTTEQDM</sequence>